<evidence type="ECO:0000313" key="2">
    <source>
        <dbReference type="Proteomes" id="UP000032604"/>
    </source>
</evidence>
<dbReference type="HOGENOM" id="CLU_118121_0_0_11"/>
<sequence length="203" mass="22169">MTTYPYELQWGNLACNAPLIERGESPAGFFDWRTEGYPSEADYLFWSRHVCGLAGLRSVLKAWIPAAVALPMHELITRAVARGALTRDGDDVGGLYYRPFAEWVRDDFGIEAVVHPRSAVPELLAEVGEGRVVLASVSSEIRYPERPATRRGGHLVLVHAFDGETATFHNPSGVGTTASDARLGVAEFARFSAERGVTLVRPG</sequence>
<dbReference type="KEGG" id="cmh:VO01_13840"/>
<name>A0A0D5CL74_9MICO</name>
<protein>
    <recommendedName>
        <fullName evidence="3">Peptidase C39-like domain-containing protein</fullName>
    </recommendedName>
</protein>
<reference evidence="1 2" key="1">
    <citation type="journal article" date="2015" name="Genome Announc.">
        <title>Complete Genome Sequence of Clavibacter michiganensis subsp. insidiosus R1-1 Using PacBio Single-Molecule Real-Time Technology.</title>
        <authorList>
            <person name="Lu Y."/>
            <person name="Samac D.A."/>
            <person name="Glazebrook J."/>
            <person name="Ishimaru C.A."/>
        </authorList>
    </citation>
    <scope>NUCLEOTIDE SEQUENCE [LARGE SCALE GENOMIC DNA]</scope>
    <source>
        <strain evidence="1 2">R1-1</strain>
    </source>
</reference>
<proteinExistence type="predicted"/>
<dbReference type="OrthoDB" id="2602488at2"/>
<dbReference type="PATRIC" id="fig|33014.5.peg.2857"/>
<dbReference type="RefSeq" id="WP_045529733.1">
    <property type="nucleotide sequence ID" value="NZ_CP011043.1"/>
</dbReference>
<gene>
    <name evidence="1" type="ORF">VO01_13840</name>
</gene>
<dbReference type="Proteomes" id="UP000032604">
    <property type="component" value="Chromosome"/>
</dbReference>
<dbReference type="EMBL" id="CP011043">
    <property type="protein sequence ID" value="AJW80059.1"/>
    <property type="molecule type" value="Genomic_DNA"/>
</dbReference>
<dbReference type="AlphaFoldDB" id="A0A0D5CL74"/>
<evidence type="ECO:0008006" key="3">
    <source>
        <dbReference type="Google" id="ProtNLM"/>
    </source>
</evidence>
<organism evidence="1 2">
    <name type="scientific">Clavibacter michiganensis subsp. insidiosus</name>
    <dbReference type="NCBI Taxonomy" id="33014"/>
    <lineage>
        <taxon>Bacteria</taxon>
        <taxon>Bacillati</taxon>
        <taxon>Actinomycetota</taxon>
        <taxon>Actinomycetes</taxon>
        <taxon>Micrococcales</taxon>
        <taxon>Microbacteriaceae</taxon>
        <taxon>Clavibacter</taxon>
    </lineage>
</organism>
<accession>A0A0D5CL74</accession>
<evidence type="ECO:0000313" key="1">
    <source>
        <dbReference type="EMBL" id="AJW80059.1"/>
    </source>
</evidence>